<sequence length="56" mass="5949">MAGIWLSVGSPSGFWAGAITPQFTLFTIPFFISSDESQLINMPVFSQLTAAVSPLA</sequence>
<keyword evidence="2" id="KW-1185">Reference proteome</keyword>
<name>A0A1I2H181_9BACT</name>
<accession>A0A1I2H181</accession>
<gene>
    <name evidence="1" type="ORF">SAMN05216167_13641</name>
</gene>
<dbReference type="Proteomes" id="UP000198598">
    <property type="component" value="Unassembled WGS sequence"/>
</dbReference>
<organism evidence="1 2">
    <name type="scientific">Spirosoma endophyticum</name>
    <dbReference type="NCBI Taxonomy" id="662367"/>
    <lineage>
        <taxon>Bacteria</taxon>
        <taxon>Pseudomonadati</taxon>
        <taxon>Bacteroidota</taxon>
        <taxon>Cytophagia</taxon>
        <taxon>Cytophagales</taxon>
        <taxon>Cytophagaceae</taxon>
        <taxon>Spirosoma</taxon>
    </lineage>
</organism>
<proteinExistence type="predicted"/>
<dbReference type="AlphaFoldDB" id="A0A1I2H181"/>
<reference evidence="1 2" key="1">
    <citation type="submission" date="2016-10" db="EMBL/GenBank/DDBJ databases">
        <authorList>
            <person name="de Groot N.N."/>
        </authorList>
    </citation>
    <scope>NUCLEOTIDE SEQUENCE [LARGE SCALE GENOMIC DNA]</scope>
    <source>
        <strain evidence="1 2">DSM 26130</strain>
    </source>
</reference>
<feature type="non-terminal residue" evidence="1">
    <location>
        <position position="56"/>
    </location>
</feature>
<evidence type="ECO:0000313" key="1">
    <source>
        <dbReference type="EMBL" id="SFF22566.1"/>
    </source>
</evidence>
<protein>
    <submittedName>
        <fullName evidence="1">Uncharacterized protein</fullName>
    </submittedName>
</protein>
<evidence type="ECO:0000313" key="2">
    <source>
        <dbReference type="Proteomes" id="UP000198598"/>
    </source>
</evidence>
<dbReference type="EMBL" id="FOLQ01000036">
    <property type="protein sequence ID" value="SFF22566.1"/>
    <property type="molecule type" value="Genomic_DNA"/>
</dbReference>